<feature type="domain" description="UVR" evidence="3">
    <location>
        <begin position="73"/>
        <end position="106"/>
    </location>
</feature>
<evidence type="ECO:0000256" key="2">
    <source>
        <dbReference type="SAM" id="MobiDB-lite"/>
    </source>
</evidence>
<dbReference type="PANTHER" id="PTHR24029">
    <property type="entry name" value="UVRABC SYSTEM PROTEIN B"/>
    <property type="match status" value="1"/>
</dbReference>
<evidence type="ECO:0000313" key="5">
    <source>
        <dbReference type="Proteomes" id="UP000033915"/>
    </source>
</evidence>
<dbReference type="Gene3D" id="3.40.50.300">
    <property type="entry name" value="P-loop containing nucleotide triphosphate hydrolases"/>
    <property type="match status" value="1"/>
</dbReference>
<accession>A0A0G1KIK3</accession>
<gene>
    <name evidence="4" type="ORF">UW81_C0020G0017</name>
</gene>
<feature type="compositionally biased region" description="Basic and acidic residues" evidence="2">
    <location>
        <begin position="9"/>
        <end position="22"/>
    </location>
</feature>
<comment type="caution">
    <text evidence="4">The sequence shown here is derived from an EMBL/GenBank/DDBJ whole genome shotgun (WGS) entry which is preliminary data.</text>
</comment>
<dbReference type="Proteomes" id="UP000033915">
    <property type="component" value="Unassembled WGS sequence"/>
</dbReference>
<dbReference type="GO" id="GO:0005524">
    <property type="term" value="F:ATP binding"/>
    <property type="evidence" value="ECO:0007669"/>
    <property type="project" value="InterPro"/>
</dbReference>
<sequence>MYADTTTDSMKKAAEETDRRRQIQKEYNTKYGIVPKSIQRQIGENIFDLDVRRPSGRRTSFDLTKMSKQMSKEKLKQELEEEMLEAAKTLDFEKAAEIRDLIKNIQ</sequence>
<dbReference type="GO" id="GO:0009380">
    <property type="term" value="C:excinuclease repair complex"/>
    <property type="evidence" value="ECO:0007669"/>
    <property type="project" value="InterPro"/>
</dbReference>
<dbReference type="PROSITE" id="PS50151">
    <property type="entry name" value="UVR"/>
    <property type="match status" value="1"/>
</dbReference>
<evidence type="ECO:0000256" key="1">
    <source>
        <dbReference type="SAM" id="Coils"/>
    </source>
</evidence>
<dbReference type="InterPro" id="IPR004807">
    <property type="entry name" value="UvrB"/>
</dbReference>
<feature type="region of interest" description="Disordered" evidence="2">
    <location>
        <begin position="1"/>
        <end position="22"/>
    </location>
</feature>
<dbReference type="InterPro" id="IPR001943">
    <property type="entry name" value="UVR_dom"/>
</dbReference>
<dbReference type="Pfam" id="PF12344">
    <property type="entry name" value="UvrB"/>
    <property type="match status" value="1"/>
</dbReference>
<dbReference type="InterPro" id="IPR024759">
    <property type="entry name" value="UvrB_YAD/RRR_dom"/>
</dbReference>
<organism evidence="4 5">
    <name type="scientific">Candidatus Giovannonibacteria bacterium GW2011_GWC2_44_9</name>
    <dbReference type="NCBI Taxonomy" id="1618658"/>
    <lineage>
        <taxon>Bacteria</taxon>
        <taxon>Candidatus Giovannoniibacteriota</taxon>
    </lineage>
</organism>
<dbReference type="PANTHER" id="PTHR24029:SF0">
    <property type="entry name" value="UVRABC SYSTEM PROTEIN B"/>
    <property type="match status" value="1"/>
</dbReference>
<proteinExistence type="predicted"/>
<dbReference type="GO" id="GO:0003677">
    <property type="term" value="F:DNA binding"/>
    <property type="evidence" value="ECO:0007669"/>
    <property type="project" value="InterPro"/>
</dbReference>
<evidence type="ECO:0000259" key="3">
    <source>
        <dbReference type="PROSITE" id="PS50151"/>
    </source>
</evidence>
<dbReference type="Gene3D" id="4.10.860.10">
    <property type="entry name" value="UVR domain"/>
    <property type="match status" value="1"/>
</dbReference>
<dbReference type="EMBL" id="LCJT01000020">
    <property type="protein sequence ID" value="KKT83365.1"/>
    <property type="molecule type" value="Genomic_DNA"/>
</dbReference>
<evidence type="ECO:0000313" key="4">
    <source>
        <dbReference type="EMBL" id="KKT83365.1"/>
    </source>
</evidence>
<dbReference type="AlphaFoldDB" id="A0A0G1KIK3"/>
<dbReference type="GO" id="GO:0016887">
    <property type="term" value="F:ATP hydrolysis activity"/>
    <property type="evidence" value="ECO:0007669"/>
    <property type="project" value="InterPro"/>
</dbReference>
<name>A0A0G1KIK3_9BACT</name>
<dbReference type="GO" id="GO:0006289">
    <property type="term" value="P:nucleotide-excision repair"/>
    <property type="evidence" value="ECO:0007669"/>
    <property type="project" value="InterPro"/>
</dbReference>
<dbReference type="InterPro" id="IPR036876">
    <property type="entry name" value="UVR_dom_sf"/>
</dbReference>
<protein>
    <submittedName>
        <fullName evidence="4">Excinuclease ABC subunit B</fullName>
    </submittedName>
</protein>
<reference evidence="4 5" key="1">
    <citation type="journal article" date="2015" name="Nature">
        <title>rRNA introns, odd ribosomes, and small enigmatic genomes across a large radiation of phyla.</title>
        <authorList>
            <person name="Brown C.T."/>
            <person name="Hug L.A."/>
            <person name="Thomas B.C."/>
            <person name="Sharon I."/>
            <person name="Castelle C.J."/>
            <person name="Singh A."/>
            <person name="Wilkins M.J."/>
            <person name="Williams K.H."/>
            <person name="Banfield J.F."/>
        </authorList>
    </citation>
    <scope>NUCLEOTIDE SEQUENCE [LARGE SCALE GENOMIC DNA]</scope>
</reference>
<feature type="coiled-coil region" evidence="1">
    <location>
        <begin position="65"/>
        <end position="96"/>
    </location>
</feature>
<dbReference type="SUPFAM" id="SSF46600">
    <property type="entry name" value="C-terminal UvrC-binding domain of UvrB"/>
    <property type="match status" value="1"/>
</dbReference>
<keyword evidence="1" id="KW-0175">Coiled coil</keyword>
<dbReference type="InterPro" id="IPR027417">
    <property type="entry name" value="P-loop_NTPase"/>
</dbReference>
<dbReference type="Pfam" id="PF02151">
    <property type="entry name" value="UVR"/>
    <property type="match status" value="1"/>
</dbReference>